<keyword evidence="5 11" id="KW-0851">Voltage-gated channel</keyword>
<dbReference type="PANTHER" id="PTHR11767:SF102">
    <property type="entry name" value="INWARDLY RECTIFYING POTASSIUM CHANNEL 1, ISOFORM F"/>
    <property type="match status" value="1"/>
</dbReference>
<evidence type="ECO:0000256" key="8">
    <source>
        <dbReference type="ARBA" id="ARBA00023065"/>
    </source>
</evidence>
<evidence type="ECO:0000256" key="6">
    <source>
        <dbReference type="ARBA" id="ARBA00022958"/>
    </source>
</evidence>
<dbReference type="Pfam" id="PF17655">
    <property type="entry name" value="IRK_C"/>
    <property type="match status" value="2"/>
</dbReference>
<evidence type="ECO:0000256" key="10">
    <source>
        <dbReference type="ARBA" id="ARBA00023303"/>
    </source>
</evidence>
<name>A0AAW1QV69_9CHLO</name>
<comment type="caution">
    <text evidence="16">The sequence shown here is derived from an EMBL/GenBank/DDBJ whole genome shotgun (WGS) entry which is preliminary data.</text>
</comment>
<keyword evidence="4 11" id="KW-0812">Transmembrane</keyword>
<keyword evidence="2 11" id="KW-0813">Transport</keyword>
<dbReference type="InterPro" id="IPR013518">
    <property type="entry name" value="K_chnl_inward-rec_Kir_cyto"/>
</dbReference>
<sequence>MNAGTSQMAEQGENGVGLLTAPLAQRRDPASRSSTEASQMALLGGGRQSGQPTPRPTAVQNSRMSALPRPSLPSMRKETMLATKAKLADRRPSREEPLSTFNLQKLKAFSRGWTPDRGRGFYSQERNRKKRPSLVETGMKAGKSRVRYTQRELLFIHQWTRDFFISALNTKLWILILIITLVYLATFFIFAGIWWGVYLNAEDCITNIQGFPMAFLISVATQQTIGYGNSAPNNCWGPVVVVTAQTLVGVFLDAVVIGVIFARISHPKYRGRTIAISDSAVIARRDGILKFMFRVADFRRTPVVEPKAKAYLYTWGQGRTTSEGEFIPVRVEELNIGYIDGMLLLPLIIEHTIDERSPLIGHTFESLMAADAEIIVTFEATTEFGNPFLTRQSYLPNEIHWGHQFAQMIHAPADGGTNYIVDISRLHDVEPQEGLEMMPPVTLSRLVVGKAMRTVPYPLLGENTLAIADTLVLAPDENGDQALMFRVGDTYPNQHLEVVVRCYLYRWKVTRKPGESGMPSDYDVTMLEVGYEDGRERLLLWLPVIGKHVITPTSPIASWATPGGLMADADAAIVVVVEGYQYASAGNRMRLRMFNVLDDVKRDHAFAPIVTCPSESPDYKPRINWSRFHETMPLEEAARTGGRATVEDLQRVSSMPLEDYSGQGKPMGELAERLRAQLAEGLARSHRTLPPEASHTHLTPDTDPSFSTFSLRRAARRPRVDRGAFEQNSLPSLGEESRHGGNAHSTLPIRAAQGGGDGGGGLGSGGIGGAGSGPRDAAVQSGGVVAVGSQYPSAGWRSSEMV</sequence>
<keyword evidence="17" id="KW-1185">Reference proteome</keyword>
<keyword evidence="6 11" id="KW-0630">Potassium</keyword>
<keyword evidence="9 13" id="KW-0472">Membrane</keyword>
<dbReference type="InterPro" id="IPR041647">
    <property type="entry name" value="IRK_C"/>
</dbReference>
<dbReference type="GO" id="GO:1990573">
    <property type="term" value="P:potassium ion import across plasma membrane"/>
    <property type="evidence" value="ECO:0007669"/>
    <property type="project" value="TreeGrafter"/>
</dbReference>
<dbReference type="AlphaFoldDB" id="A0AAW1QV69"/>
<comment type="subcellular location">
    <subcellularLocation>
        <location evidence="1 11">Membrane</location>
        <topology evidence="1 11">Multi-pass membrane protein</topology>
    </subcellularLocation>
</comment>
<evidence type="ECO:0000259" key="14">
    <source>
        <dbReference type="Pfam" id="PF01007"/>
    </source>
</evidence>
<feature type="region of interest" description="Disordered" evidence="12">
    <location>
        <begin position="1"/>
        <end position="71"/>
    </location>
</feature>
<proteinExistence type="inferred from homology"/>
<dbReference type="Pfam" id="PF01007">
    <property type="entry name" value="IRK"/>
    <property type="match status" value="1"/>
</dbReference>
<evidence type="ECO:0000256" key="2">
    <source>
        <dbReference type="ARBA" id="ARBA00022448"/>
    </source>
</evidence>
<evidence type="ECO:0000256" key="13">
    <source>
        <dbReference type="SAM" id="Phobius"/>
    </source>
</evidence>
<gene>
    <name evidence="16" type="ORF">WJX81_000403</name>
</gene>
<keyword evidence="3 11" id="KW-0633">Potassium transport</keyword>
<evidence type="ECO:0000313" key="17">
    <source>
        <dbReference type="Proteomes" id="UP001445335"/>
    </source>
</evidence>
<organism evidence="16 17">
    <name type="scientific">Elliptochloris bilobata</name>
    <dbReference type="NCBI Taxonomy" id="381761"/>
    <lineage>
        <taxon>Eukaryota</taxon>
        <taxon>Viridiplantae</taxon>
        <taxon>Chlorophyta</taxon>
        <taxon>core chlorophytes</taxon>
        <taxon>Trebouxiophyceae</taxon>
        <taxon>Trebouxiophyceae incertae sedis</taxon>
        <taxon>Elliptochloris clade</taxon>
        <taxon>Elliptochloris</taxon>
    </lineage>
</organism>
<evidence type="ECO:0000256" key="12">
    <source>
        <dbReference type="SAM" id="MobiDB-lite"/>
    </source>
</evidence>
<feature type="domain" description="Inward rectifier potassium channel C-terminal" evidence="15">
    <location>
        <begin position="477"/>
        <end position="635"/>
    </location>
</feature>
<feature type="region of interest" description="Disordered" evidence="12">
    <location>
        <begin position="636"/>
        <end position="665"/>
    </location>
</feature>
<feature type="region of interest" description="Disordered" evidence="12">
    <location>
        <begin position="690"/>
        <end position="778"/>
    </location>
</feature>
<evidence type="ECO:0000256" key="7">
    <source>
        <dbReference type="ARBA" id="ARBA00022989"/>
    </source>
</evidence>
<feature type="transmembrane region" description="Helical" evidence="13">
    <location>
        <begin position="172"/>
        <end position="197"/>
    </location>
</feature>
<dbReference type="SUPFAM" id="SSF81296">
    <property type="entry name" value="E set domains"/>
    <property type="match status" value="2"/>
</dbReference>
<evidence type="ECO:0000256" key="9">
    <source>
        <dbReference type="ARBA" id="ARBA00023136"/>
    </source>
</evidence>
<dbReference type="Proteomes" id="UP001445335">
    <property type="component" value="Unassembled WGS sequence"/>
</dbReference>
<dbReference type="SUPFAM" id="SSF81324">
    <property type="entry name" value="Voltage-gated potassium channels"/>
    <property type="match status" value="1"/>
</dbReference>
<keyword evidence="8 11" id="KW-0406">Ion transport</keyword>
<dbReference type="Gene3D" id="1.10.287.70">
    <property type="match status" value="1"/>
</dbReference>
<evidence type="ECO:0000259" key="15">
    <source>
        <dbReference type="Pfam" id="PF17655"/>
    </source>
</evidence>
<reference evidence="16 17" key="1">
    <citation type="journal article" date="2024" name="Nat. Commun.">
        <title>Phylogenomics reveals the evolutionary origins of lichenization in chlorophyte algae.</title>
        <authorList>
            <person name="Puginier C."/>
            <person name="Libourel C."/>
            <person name="Otte J."/>
            <person name="Skaloud P."/>
            <person name="Haon M."/>
            <person name="Grisel S."/>
            <person name="Petersen M."/>
            <person name="Berrin J.G."/>
            <person name="Delaux P.M."/>
            <person name="Dal Grande F."/>
            <person name="Keller J."/>
        </authorList>
    </citation>
    <scope>NUCLEOTIDE SEQUENCE [LARGE SCALE GENOMIC DNA]</scope>
    <source>
        <strain evidence="16 17">SAG 245.80</strain>
    </source>
</reference>
<feature type="domain" description="Inward rectifier potassium channel C-terminal" evidence="15">
    <location>
        <begin position="275"/>
        <end position="430"/>
    </location>
</feature>
<dbReference type="GO" id="GO:0005242">
    <property type="term" value="F:inward rectifier potassium channel activity"/>
    <property type="evidence" value="ECO:0007669"/>
    <property type="project" value="InterPro"/>
</dbReference>
<dbReference type="InterPro" id="IPR040445">
    <property type="entry name" value="Kir_TM"/>
</dbReference>
<evidence type="ECO:0000313" key="16">
    <source>
        <dbReference type="EMBL" id="KAK9825397.1"/>
    </source>
</evidence>
<feature type="compositionally biased region" description="Polar residues" evidence="12">
    <location>
        <begin position="701"/>
        <end position="710"/>
    </location>
</feature>
<keyword evidence="7 13" id="KW-1133">Transmembrane helix</keyword>
<dbReference type="InterPro" id="IPR014756">
    <property type="entry name" value="Ig_E-set"/>
</dbReference>
<dbReference type="PANTHER" id="PTHR11767">
    <property type="entry name" value="INWARD RECTIFIER POTASSIUM CHANNEL"/>
    <property type="match status" value="1"/>
</dbReference>
<feature type="transmembrane region" description="Helical" evidence="13">
    <location>
        <begin position="239"/>
        <end position="262"/>
    </location>
</feature>
<dbReference type="PRINTS" id="PR01320">
    <property type="entry name" value="KIRCHANNEL"/>
</dbReference>
<evidence type="ECO:0000256" key="5">
    <source>
        <dbReference type="ARBA" id="ARBA00022882"/>
    </source>
</evidence>
<feature type="compositionally biased region" description="Gly residues" evidence="12">
    <location>
        <begin position="753"/>
        <end position="772"/>
    </location>
</feature>
<dbReference type="InterPro" id="IPR016449">
    <property type="entry name" value="K_chnl_inward-rec_Kir"/>
</dbReference>
<dbReference type="Gene3D" id="2.60.40.1400">
    <property type="entry name" value="G protein-activated inward rectifier potassium channel 1"/>
    <property type="match status" value="2"/>
</dbReference>
<comment type="similarity">
    <text evidence="11">Belongs to the inward rectifier-type potassium channel (TC 1.A.2.1) family.</text>
</comment>
<evidence type="ECO:0000256" key="3">
    <source>
        <dbReference type="ARBA" id="ARBA00022538"/>
    </source>
</evidence>
<feature type="domain" description="Potassium channel inwardly rectifying transmembrane" evidence="14">
    <location>
        <begin position="140"/>
        <end position="267"/>
    </location>
</feature>
<evidence type="ECO:0000256" key="1">
    <source>
        <dbReference type="ARBA" id="ARBA00004141"/>
    </source>
</evidence>
<accession>A0AAW1QV69</accession>
<evidence type="ECO:0000256" key="11">
    <source>
        <dbReference type="RuleBase" id="RU003822"/>
    </source>
</evidence>
<evidence type="ECO:0000256" key="4">
    <source>
        <dbReference type="ARBA" id="ARBA00022692"/>
    </source>
</evidence>
<dbReference type="EMBL" id="JALJOU010000074">
    <property type="protein sequence ID" value="KAK9825397.1"/>
    <property type="molecule type" value="Genomic_DNA"/>
</dbReference>
<protein>
    <submittedName>
        <fullName evidence="16">Uncharacterized protein</fullName>
    </submittedName>
</protein>
<keyword evidence="10 11" id="KW-0407">Ion channel</keyword>
<dbReference type="GO" id="GO:0005886">
    <property type="term" value="C:plasma membrane"/>
    <property type="evidence" value="ECO:0007669"/>
    <property type="project" value="TreeGrafter"/>
</dbReference>
<dbReference type="GO" id="GO:0034765">
    <property type="term" value="P:regulation of monoatomic ion transmembrane transport"/>
    <property type="evidence" value="ECO:0007669"/>
    <property type="project" value="TreeGrafter"/>
</dbReference>
<dbReference type="GO" id="GO:0034702">
    <property type="term" value="C:monoatomic ion channel complex"/>
    <property type="evidence" value="ECO:0007669"/>
    <property type="project" value="UniProtKB-KW"/>
</dbReference>